<dbReference type="AlphaFoldDB" id="A0A8H4VMD5"/>
<reference evidence="2 3" key="1">
    <citation type="submission" date="2019-12" db="EMBL/GenBank/DDBJ databases">
        <authorList>
            <person name="Floudas D."/>
            <person name="Bentzer J."/>
            <person name="Ahren D."/>
            <person name="Johansson T."/>
            <person name="Persson P."/>
            <person name="Tunlid A."/>
        </authorList>
    </citation>
    <scope>NUCLEOTIDE SEQUENCE [LARGE SCALE GENOMIC DNA]</scope>
    <source>
        <strain evidence="2 3">CBS 102.39</strain>
    </source>
</reference>
<feature type="compositionally biased region" description="Low complexity" evidence="1">
    <location>
        <begin position="1"/>
        <end position="19"/>
    </location>
</feature>
<feature type="region of interest" description="Disordered" evidence="1">
    <location>
        <begin position="1"/>
        <end position="22"/>
    </location>
</feature>
<evidence type="ECO:0000313" key="2">
    <source>
        <dbReference type="EMBL" id="KAF4613169.1"/>
    </source>
</evidence>
<accession>A0A8H4VMD5</accession>
<organism evidence="2 3">
    <name type="scientific">Agrocybe pediades</name>
    <dbReference type="NCBI Taxonomy" id="84607"/>
    <lineage>
        <taxon>Eukaryota</taxon>
        <taxon>Fungi</taxon>
        <taxon>Dikarya</taxon>
        <taxon>Basidiomycota</taxon>
        <taxon>Agaricomycotina</taxon>
        <taxon>Agaricomycetes</taxon>
        <taxon>Agaricomycetidae</taxon>
        <taxon>Agaricales</taxon>
        <taxon>Agaricineae</taxon>
        <taxon>Strophariaceae</taxon>
        <taxon>Agrocybe</taxon>
    </lineage>
</organism>
<dbReference type="Proteomes" id="UP000521872">
    <property type="component" value="Unassembled WGS sequence"/>
</dbReference>
<keyword evidence="3" id="KW-1185">Reference proteome</keyword>
<gene>
    <name evidence="2" type="ORF">D9613_010898</name>
</gene>
<protein>
    <submittedName>
        <fullName evidence="2">Uncharacterized protein</fullName>
    </submittedName>
</protein>
<name>A0A8H4VMD5_9AGAR</name>
<dbReference type="EMBL" id="JAACJL010000046">
    <property type="protein sequence ID" value="KAF4613169.1"/>
    <property type="molecule type" value="Genomic_DNA"/>
</dbReference>
<sequence>MNSSSVESSPSSHTSTRLSNGASIKCTTLQNARTQDVFQSMVEGRKSWKTLRGGEVIWHPELETAPVSFGGVAAPPSSHFHGTDTPVSVANRAVTTATVPKEGRMLACSQDGNFTKGSYVSASLAMVQKLPDGHCFLQFDIQCHPSPKFRVSRMDLDFILRAKYPNSSPTIRVLAP</sequence>
<proteinExistence type="predicted"/>
<evidence type="ECO:0000313" key="3">
    <source>
        <dbReference type="Proteomes" id="UP000521872"/>
    </source>
</evidence>
<evidence type="ECO:0000256" key="1">
    <source>
        <dbReference type="SAM" id="MobiDB-lite"/>
    </source>
</evidence>
<comment type="caution">
    <text evidence="2">The sequence shown here is derived from an EMBL/GenBank/DDBJ whole genome shotgun (WGS) entry which is preliminary data.</text>
</comment>